<name>A0ABQ3BD49_9GAMM</name>
<comment type="caution">
    <text evidence="8">The sequence shown here is derived from an EMBL/GenBank/DDBJ whole genome shotgun (WGS) entry which is preliminary data.</text>
</comment>
<protein>
    <recommendedName>
        <fullName evidence="4 6">Phosphatase NudJ</fullName>
        <ecNumber evidence="6">3.6.1.-</ecNumber>
    </recommendedName>
</protein>
<evidence type="ECO:0000256" key="1">
    <source>
        <dbReference type="ARBA" id="ARBA00001946"/>
    </source>
</evidence>
<dbReference type="PROSITE" id="PS51462">
    <property type="entry name" value="NUDIX"/>
    <property type="match status" value="1"/>
</dbReference>
<dbReference type="InterPro" id="IPR033713">
    <property type="entry name" value="NudJ"/>
</dbReference>
<organism evidence="8 9">
    <name type="scientific">Marinobacter zhanjiangensis</name>
    <dbReference type="NCBI Taxonomy" id="578215"/>
    <lineage>
        <taxon>Bacteria</taxon>
        <taxon>Pseudomonadati</taxon>
        <taxon>Pseudomonadota</taxon>
        <taxon>Gammaproteobacteria</taxon>
        <taxon>Pseudomonadales</taxon>
        <taxon>Marinobacteraceae</taxon>
        <taxon>Marinobacter</taxon>
    </lineage>
</organism>
<keyword evidence="9" id="KW-1185">Reference proteome</keyword>
<comment type="cofactor">
    <cofactor evidence="1 6">
        <name>Mg(2+)</name>
        <dbReference type="ChEBI" id="CHEBI:18420"/>
    </cofactor>
</comment>
<evidence type="ECO:0000313" key="8">
    <source>
        <dbReference type="EMBL" id="GGY84874.1"/>
    </source>
</evidence>
<evidence type="ECO:0000256" key="5">
    <source>
        <dbReference type="ARBA" id="ARBA00022801"/>
    </source>
</evidence>
<sequence length="150" mass="17121">MTWKPHATVAVIVEDDRGRFLLVEEHISGQIVFNQPAGHIEEGEAITEAARREALEETGWEVEPEAFLGMYRYIAPANGVTYFRFCFAARPLRHVTDQLDDDIVAAHWLTLDEIRGLGSRLRSPMVLDCILDYRDGRRFPLDIIVEPEAK</sequence>
<dbReference type="RefSeq" id="WP_189578174.1">
    <property type="nucleotide sequence ID" value="NZ_BMXV01000010.1"/>
</dbReference>
<dbReference type="EC" id="3.6.1.-" evidence="6"/>
<dbReference type="Pfam" id="PF00293">
    <property type="entry name" value="NUDIX"/>
    <property type="match status" value="1"/>
</dbReference>
<evidence type="ECO:0000256" key="3">
    <source>
        <dbReference type="ARBA" id="ARBA00011245"/>
    </source>
</evidence>
<gene>
    <name evidence="6" type="primary">nudJ</name>
    <name evidence="8" type="ORF">GCM10007071_35170</name>
</gene>
<dbReference type="CDD" id="cd03675">
    <property type="entry name" value="NUDIX_Hydrolase"/>
    <property type="match status" value="1"/>
</dbReference>
<dbReference type="SUPFAM" id="SSF55811">
    <property type="entry name" value="Nudix"/>
    <property type="match status" value="1"/>
</dbReference>
<dbReference type="PANTHER" id="PTHR43222">
    <property type="entry name" value="NUDIX HYDROLASE 23"/>
    <property type="match status" value="1"/>
</dbReference>
<comment type="subunit">
    <text evidence="3 6">Monomer.</text>
</comment>
<dbReference type="InterPro" id="IPR020084">
    <property type="entry name" value="NUDIX_hydrolase_CS"/>
</dbReference>
<evidence type="ECO:0000256" key="2">
    <source>
        <dbReference type="ARBA" id="ARBA00007608"/>
    </source>
</evidence>
<dbReference type="InterPro" id="IPR000086">
    <property type="entry name" value="NUDIX_hydrolase_dom"/>
</dbReference>
<dbReference type="PROSITE" id="PS00893">
    <property type="entry name" value="NUDIX_BOX"/>
    <property type="match status" value="1"/>
</dbReference>
<dbReference type="Gene3D" id="3.90.79.10">
    <property type="entry name" value="Nucleoside Triphosphate Pyrophosphohydrolase"/>
    <property type="match status" value="1"/>
</dbReference>
<evidence type="ECO:0000259" key="7">
    <source>
        <dbReference type="PROSITE" id="PS51462"/>
    </source>
</evidence>
<dbReference type="GO" id="GO:0016787">
    <property type="term" value="F:hydrolase activity"/>
    <property type="evidence" value="ECO:0007669"/>
    <property type="project" value="UniProtKB-KW"/>
</dbReference>
<proteinExistence type="inferred from homology"/>
<dbReference type="Proteomes" id="UP000601597">
    <property type="component" value="Unassembled WGS sequence"/>
</dbReference>
<keyword evidence="6" id="KW-0460">Magnesium</keyword>
<evidence type="ECO:0000313" key="9">
    <source>
        <dbReference type="Proteomes" id="UP000601597"/>
    </source>
</evidence>
<evidence type="ECO:0000256" key="4">
    <source>
        <dbReference type="ARBA" id="ARBA00015552"/>
    </source>
</evidence>
<dbReference type="EMBL" id="BMXV01000010">
    <property type="protein sequence ID" value="GGY84874.1"/>
    <property type="molecule type" value="Genomic_DNA"/>
</dbReference>
<comment type="similarity">
    <text evidence="2 6">Belongs to the Nudix hydrolase family. NudJ subfamily.</text>
</comment>
<accession>A0ABQ3BD49</accession>
<dbReference type="InterPro" id="IPR015797">
    <property type="entry name" value="NUDIX_hydrolase-like_dom_sf"/>
</dbReference>
<feature type="domain" description="Nudix hydrolase" evidence="7">
    <location>
        <begin position="4"/>
        <end position="131"/>
    </location>
</feature>
<reference evidence="9" key="1">
    <citation type="journal article" date="2019" name="Int. J. Syst. Evol. Microbiol.">
        <title>The Global Catalogue of Microorganisms (GCM) 10K type strain sequencing project: providing services to taxonomists for standard genome sequencing and annotation.</title>
        <authorList>
            <consortium name="The Broad Institute Genomics Platform"/>
            <consortium name="The Broad Institute Genome Sequencing Center for Infectious Disease"/>
            <person name="Wu L."/>
            <person name="Ma J."/>
        </authorList>
    </citation>
    <scope>NUCLEOTIDE SEQUENCE [LARGE SCALE GENOMIC DNA]</scope>
    <source>
        <strain evidence="9">KCTC 22280</strain>
    </source>
</reference>
<dbReference type="PANTHER" id="PTHR43222:SF11">
    <property type="entry name" value="PHOSPHATASE NUDJ"/>
    <property type="match status" value="1"/>
</dbReference>
<evidence type="ECO:0000256" key="6">
    <source>
        <dbReference type="RuleBase" id="RU364043"/>
    </source>
</evidence>
<keyword evidence="5 6" id="KW-0378">Hydrolase</keyword>